<evidence type="ECO:0000259" key="1">
    <source>
        <dbReference type="PROSITE" id="PS51186"/>
    </source>
</evidence>
<dbReference type="PATRIC" id="fig|1365257.3.peg.4295"/>
<evidence type="ECO:0000313" key="2">
    <source>
        <dbReference type="EMBL" id="KZN61410.1"/>
    </source>
</evidence>
<dbReference type="EMBL" id="AUXX01000045">
    <property type="protein sequence ID" value="KZN61410.1"/>
    <property type="molecule type" value="Genomic_DNA"/>
</dbReference>
<protein>
    <recommendedName>
        <fullName evidence="1">N-acetyltransferase domain-containing protein</fullName>
    </recommendedName>
</protein>
<dbReference type="CDD" id="cd04301">
    <property type="entry name" value="NAT_SF"/>
    <property type="match status" value="1"/>
</dbReference>
<comment type="caution">
    <text evidence="2">The sequence shown here is derived from an EMBL/GenBank/DDBJ whole genome shotgun (WGS) entry which is preliminary data.</text>
</comment>
<sequence>MISYRLAKTTEVSELKSLLWKYGPNEWNYLTEEGVDAELQLVESGRAHAAVAIYRNQIVGLAILISGVDAPSYIEKYARVEESSFIGDVVVSKEHSGMGIASQLLRECIHKAKSLNSKSVLIERHEENLASAGMMKNAGFTIYETFHDPDKRSSGTRNSVVLGCMLNN</sequence>
<gene>
    <name evidence="2" type="ORF">N478_04905</name>
</gene>
<dbReference type="AlphaFoldDB" id="A0A161YJI6"/>
<dbReference type="InterPro" id="IPR016181">
    <property type="entry name" value="Acyl_CoA_acyltransferase"/>
</dbReference>
<dbReference type="PROSITE" id="PS51186">
    <property type="entry name" value="GNAT"/>
    <property type="match status" value="1"/>
</dbReference>
<dbReference type="RefSeq" id="WP_063382540.1">
    <property type="nucleotide sequence ID" value="NZ_AUXX01000045.1"/>
</dbReference>
<feature type="domain" description="N-acetyltransferase" evidence="1">
    <location>
        <begin position="2"/>
        <end position="167"/>
    </location>
</feature>
<evidence type="ECO:0000313" key="3">
    <source>
        <dbReference type="Proteomes" id="UP000076661"/>
    </source>
</evidence>
<accession>A0A161YJI6</accession>
<dbReference type="Pfam" id="PF00583">
    <property type="entry name" value="Acetyltransf_1"/>
    <property type="match status" value="1"/>
</dbReference>
<proteinExistence type="predicted"/>
<organism evidence="2 3">
    <name type="scientific">Pseudoalteromonas luteoviolacea S4060-1</name>
    <dbReference type="NCBI Taxonomy" id="1365257"/>
    <lineage>
        <taxon>Bacteria</taxon>
        <taxon>Pseudomonadati</taxon>
        <taxon>Pseudomonadota</taxon>
        <taxon>Gammaproteobacteria</taxon>
        <taxon>Alteromonadales</taxon>
        <taxon>Pseudoalteromonadaceae</taxon>
        <taxon>Pseudoalteromonas</taxon>
    </lineage>
</organism>
<dbReference type="Proteomes" id="UP000076661">
    <property type="component" value="Unassembled WGS sequence"/>
</dbReference>
<dbReference type="InterPro" id="IPR000182">
    <property type="entry name" value="GNAT_dom"/>
</dbReference>
<dbReference type="SUPFAM" id="SSF55729">
    <property type="entry name" value="Acyl-CoA N-acyltransferases (Nat)"/>
    <property type="match status" value="1"/>
</dbReference>
<name>A0A161YJI6_9GAMM</name>
<reference evidence="2 3" key="1">
    <citation type="submission" date="2013-07" db="EMBL/GenBank/DDBJ databases">
        <title>Comparative Genomic and Metabolomic Analysis of Twelve Strains of Pseudoalteromonas luteoviolacea.</title>
        <authorList>
            <person name="Vynne N.G."/>
            <person name="Mansson M."/>
            <person name="Gram L."/>
        </authorList>
    </citation>
    <scope>NUCLEOTIDE SEQUENCE [LARGE SCALE GENOMIC DNA]</scope>
    <source>
        <strain evidence="2 3">S4060-1</strain>
    </source>
</reference>
<dbReference type="Gene3D" id="3.40.630.30">
    <property type="match status" value="1"/>
</dbReference>
<dbReference type="GO" id="GO:0016747">
    <property type="term" value="F:acyltransferase activity, transferring groups other than amino-acyl groups"/>
    <property type="evidence" value="ECO:0007669"/>
    <property type="project" value="InterPro"/>
</dbReference>